<name>A0AAQ4ETC7_AMBAM</name>
<keyword evidence="3" id="KW-1003">Cell membrane</keyword>
<keyword evidence="6" id="KW-0406">Ion transport</keyword>
<dbReference type="Gene3D" id="3.40.190.10">
    <property type="entry name" value="Periplasmic binding protein-like II"/>
    <property type="match status" value="1"/>
</dbReference>
<dbReference type="InterPro" id="IPR052192">
    <property type="entry name" value="Insect_Ionotropic_Sensory_Rcpt"/>
</dbReference>
<evidence type="ECO:0000313" key="15">
    <source>
        <dbReference type="Proteomes" id="UP001321473"/>
    </source>
</evidence>
<evidence type="ECO:0000256" key="1">
    <source>
        <dbReference type="ARBA" id="ARBA00004651"/>
    </source>
</evidence>
<dbReference type="Gene3D" id="1.10.287.70">
    <property type="match status" value="1"/>
</dbReference>
<keyword evidence="11" id="KW-0407">Ion channel</keyword>
<protein>
    <recommendedName>
        <fullName evidence="13">Ionotropic glutamate receptor L-glutamate and glycine-binding domain-containing protein</fullName>
    </recommendedName>
</protein>
<accession>A0AAQ4ETC7</accession>
<reference evidence="14 15" key="1">
    <citation type="journal article" date="2023" name="Arcadia Sci">
        <title>De novo assembly of a long-read Amblyomma americanum tick genome.</title>
        <authorList>
            <person name="Chou S."/>
            <person name="Poskanzer K.E."/>
            <person name="Rollins M."/>
            <person name="Thuy-Boun P.S."/>
        </authorList>
    </citation>
    <scope>NUCLEOTIDE SEQUENCE [LARGE SCALE GENOMIC DNA]</scope>
    <source>
        <strain evidence="14">F_SG_1</strain>
        <tissue evidence="14">Salivary glands</tissue>
    </source>
</reference>
<evidence type="ECO:0000256" key="5">
    <source>
        <dbReference type="ARBA" id="ARBA00022989"/>
    </source>
</evidence>
<evidence type="ECO:0000256" key="2">
    <source>
        <dbReference type="ARBA" id="ARBA00022448"/>
    </source>
</evidence>
<keyword evidence="7 12" id="KW-0472">Membrane</keyword>
<dbReference type="SUPFAM" id="SSF53850">
    <property type="entry name" value="Periplasmic binding protein-like II"/>
    <property type="match status" value="1"/>
</dbReference>
<evidence type="ECO:0000256" key="3">
    <source>
        <dbReference type="ARBA" id="ARBA00022475"/>
    </source>
</evidence>
<evidence type="ECO:0000256" key="8">
    <source>
        <dbReference type="ARBA" id="ARBA00023170"/>
    </source>
</evidence>
<keyword evidence="2" id="KW-0813">Transport</keyword>
<dbReference type="InterPro" id="IPR019594">
    <property type="entry name" value="Glu/Gly-bd"/>
</dbReference>
<evidence type="ECO:0000313" key="14">
    <source>
        <dbReference type="EMBL" id="KAK8777858.1"/>
    </source>
</evidence>
<feature type="domain" description="Ionotropic glutamate receptor L-glutamate and glycine-binding" evidence="13">
    <location>
        <begin position="146"/>
        <end position="236"/>
    </location>
</feature>
<keyword evidence="15" id="KW-1185">Reference proteome</keyword>
<keyword evidence="10" id="KW-1071">Ligand-gated ion channel</keyword>
<sequence>MLFSEVSLVPETETEAFSGLLLASTPGTLSRALASLRKRNLTRQGARWVLAVSSLEKKQLVLPGYDGEQLVLHFPKPSPVHGDCGGQKKRPAASLYSLRTSRNSSTCWNRVVDPKVQLFEPYPSDLAGRTLRVVSLGVYPVRKAPVAAGEWKWTGFVFDVLNCIADSLHFRYESTDPEHHYYFAQLKNGLHVGVIGDVARKVADVAAGDLSRTSARDAHVDFTNFILDDAVTFVYSRGTSEPGLWTVLKPFPTSVWALTFAAMLLVGAFLLGFNVARTLLIGAHSPPKRGSRVLAVATLVLQSLLRQDSSTNGGPRPLLGCWYVVCLVLSTVYCGRLTAFYLPTLEEPVASLEELVLRRPHTVVLVKNGSLPYETVRQPAYESLWRRHLVHVVQASTPVDDLLLAVQRRRAAWVAEAAFGGARIREARLHGVSVAGTSMAVSRWCMAVAKGSPLLPLFDRK</sequence>
<keyword evidence="8" id="KW-0675">Receptor</keyword>
<comment type="subcellular location">
    <subcellularLocation>
        <location evidence="1">Cell membrane</location>
        <topology evidence="1">Multi-pass membrane protein</topology>
    </subcellularLocation>
</comment>
<comment type="caution">
    <text evidence="14">The sequence shown here is derived from an EMBL/GenBank/DDBJ whole genome shotgun (WGS) entry which is preliminary data.</text>
</comment>
<evidence type="ECO:0000256" key="10">
    <source>
        <dbReference type="ARBA" id="ARBA00023286"/>
    </source>
</evidence>
<keyword evidence="5 12" id="KW-1133">Transmembrane helix</keyword>
<feature type="transmembrane region" description="Helical" evidence="12">
    <location>
        <begin position="317"/>
        <end position="335"/>
    </location>
</feature>
<dbReference type="GO" id="GO:0015276">
    <property type="term" value="F:ligand-gated monoatomic ion channel activity"/>
    <property type="evidence" value="ECO:0007669"/>
    <property type="project" value="InterPro"/>
</dbReference>
<keyword evidence="9" id="KW-0325">Glycoprotein</keyword>
<keyword evidence="4 12" id="KW-0812">Transmembrane</keyword>
<dbReference type="PANTHER" id="PTHR42643">
    <property type="entry name" value="IONOTROPIC RECEPTOR 20A-RELATED"/>
    <property type="match status" value="1"/>
</dbReference>
<dbReference type="AlphaFoldDB" id="A0AAQ4ETC7"/>
<evidence type="ECO:0000256" key="4">
    <source>
        <dbReference type="ARBA" id="ARBA00022692"/>
    </source>
</evidence>
<evidence type="ECO:0000256" key="6">
    <source>
        <dbReference type="ARBA" id="ARBA00023065"/>
    </source>
</evidence>
<evidence type="ECO:0000259" key="13">
    <source>
        <dbReference type="Pfam" id="PF10613"/>
    </source>
</evidence>
<feature type="transmembrane region" description="Helical" evidence="12">
    <location>
        <begin position="255"/>
        <end position="277"/>
    </location>
</feature>
<gene>
    <name evidence="14" type="ORF">V5799_020801</name>
</gene>
<organism evidence="14 15">
    <name type="scientific">Amblyomma americanum</name>
    <name type="common">Lone star tick</name>
    <dbReference type="NCBI Taxonomy" id="6943"/>
    <lineage>
        <taxon>Eukaryota</taxon>
        <taxon>Metazoa</taxon>
        <taxon>Ecdysozoa</taxon>
        <taxon>Arthropoda</taxon>
        <taxon>Chelicerata</taxon>
        <taxon>Arachnida</taxon>
        <taxon>Acari</taxon>
        <taxon>Parasitiformes</taxon>
        <taxon>Ixodida</taxon>
        <taxon>Ixodoidea</taxon>
        <taxon>Ixodidae</taxon>
        <taxon>Amblyomminae</taxon>
        <taxon>Amblyomma</taxon>
    </lineage>
</organism>
<evidence type="ECO:0000256" key="12">
    <source>
        <dbReference type="SAM" id="Phobius"/>
    </source>
</evidence>
<proteinExistence type="predicted"/>
<evidence type="ECO:0000256" key="7">
    <source>
        <dbReference type="ARBA" id="ARBA00023136"/>
    </source>
</evidence>
<dbReference type="Proteomes" id="UP001321473">
    <property type="component" value="Unassembled WGS sequence"/>
</dbReference>
<dbReference type="PANTHER" id="PTHR42643:SF24">
    <property type="entry name" value="IONOTROPIC RECEPTOR 60A"/>
    <property type="match status" value="1"/>
</dbReference>
<evidence type="ECO:0000256" key="9">
    <source>
        <dbReference type="ARBA" id="ARBA00023180"/>
    </source>
</evidence>
<dbReference type="EMBL" id="JARKHS020011399">
    <property type="protein sequence ID" value="KAK8777858.1"/>
    <property type="molecule type" value="Genomic_DNA"/>
</dbReference>
<dbReference type="GO" id="GO:0005886">
    <property type="term" value="C:plasma membrane"/>
    <property type="evidence" value="ECO:0007669"/>
    <property type="project" value="UniProtKB-SubCell"/>
</dbReference>
<dbReference type="Pfam" id="PF10613">
    <property type="entry name" value="Lig_chan-Glu_bd"/>
    <property type="match status" value="1"/>
</dbReference>
<evidence type="ECO:0000256" key="11">
    <source>
        <dbReference type="ARBA" id="ARBA00023303"/>
    </source>
</evidence>